<sequence>MPAKYEHEDATNTFWARSMVELARIIRIICHNIYHPTTSLSPRHKFEFAQKLEAALLQWKAKILPIFDLGKTTLMESESTTKRKLIAKLRFHHTRILLHRPFLVLAVRQNDCASYAESVDACLDACKQIIRLLYDTFLNRPFFRTWWCNATYVFGAVVTVLYAKTLPAHDHNESLTKVLGNALDILQAMQGVPWIAELSRLTQEIWQVVQTLASGQPGTPRISPDNEQLPSASPRRSSTWPFPDEDVFGSFAELQEEQFPSSLEGNPFGGLSDFFTDSELNIPFIQN</sequence>
<proteinExistence type="predicted"/>
<protein>
    <recommendedName>
        <fullName evidence="7">Transcription factor domain-containing protein</fullName>
    </recommendedName>
</protein>
<dbReference type="RefSeq" id="XP_016633198.1">
    <property type="nucleotide sequence ID" value="XM_016776039.1"/>
</dbReference>
<dbReference type="GeneID" id="27711282"/>
<keyword evidence="3" id="KW-0539">Nucleus</keyword>
<dbReference type="STRING" id="1442371.A0A0D2HAZ9"/>
<evidence type="ECO:0000256" key="1">
    <source>
        <dbReference type="ARBA" id="ARBA00023015"/>
    </source>
</evidence>
<evidence type="ECO:0008006" key="7">
    <source>
        <dbReference type="Google" id="ProtNLM"/>
    </source>
</evidence>
<dbReference type="GO" id="GO:0000981">
    <property type="term" value="F:DNA-binding transcription factor activity, RNA polymerase II-specific"/>
    <property type="evidence" value="ECO:0007669"/>
    <property type="project" value="TreeGrafter"/>
</dbReference>
<dbReference type="VEuPathDB" id="FungiDB:Z520_05536"/>
<keyword evidence="1" id="KW-0805">Transcription regulation</keyword>
<dbReference type="AlphaFoldDB" id="A0A0D2HAZ9"/>
<evidence type="ECO:0000313" key="5">
    <source>
        <dbReference type="EMBL" id="KIX99075.1"/>
    </source>
</evidence>
<dbReference type="PANTHER" id="PTHR47424">
    <property type="entry name" value="REGULATORY PROTEIN GAL4"/>
    <property type="match status" value="1"/>
</dbReference>
<reference evidence="5 6" key="1">
    <citation type="submission" date="2015-01" db="EMBL/GenBank/DDBJ databases">
        <title>The Genome Sequence of Fonsecaea multimorphosa CBS 102226.</title>
        <authorList>
            <consortium name="The Broad Institute Genomics Platform"/>
            <person name="Cuomo C."/>
            <person name="de Hoog S."/>
            <person name="Gorbushina A."/>
            <person name="Stielow B."/>
            <person name="Teixiera M."/>
            <person name="Abouelleil A."/>
            <person name="Chapman S.B."/>
            <person name="Priest M."/>
            <person name="Young S.K."/>
            <person name="Wortman J."/>
            <person name="Nusbaum C."/>
            <person name="Birren B."/>
        </authorList>
    </citation>
    <scope>NUCLEOTIDE SEQUENCE [LARGE SCALE GENOMIC DNA]</scope>
    <source>
        <strain evidence="5 6">CBS 102226</strain>
    </source>
</reference>
<keyword evidence="6" id="KW-1185">Reference proteome</keyword>
<dbReference type="GO" id="GO:0000435">
    <property type="term" value="P:positive regulation of transcription from RNA polymerase II promoter by galactose"/>
    <property type="evidence" value="ECO:0007669"/>
    <property type="project" value="TreeGrafter"/>
</dbReference>
<dbReference type="InterPro" id="IPR051127">
    <property type="entry name" value="Fungal_SecMet_Regulators"/>
</dbReference>
<dbReference type="CDD" id="cd12148">
    <property type="entry name" value="fungal_TF_MHR"/>
    <property type="match status" value="1"/>
</dbReference>
<dbReference type="PANTHER" id="PTHR47424:SF15">
    <property type="entry name" value="ZN(II)2CYS6 TRANSCRIPTION FACTOR (EUROFUNG)"/>
    <property type="match status" value="1"/>
</dbReference>
<evidence type="ECO:0000256" key="3">
    <source>
        <dbReference type="ARBA" id="ARBA00023242"/>
    </source>
</evidence>
<dbReference type="GO" id="GO:0000978">
    <property type="term" value="F:RNA polymerase II cis-regulatory region sequence-specific DNA binding"/>
    <property type="evidence" value="ECO:0007669"/>
    <property type="project" value="TreeGrafter"/>
</dbReference>
<dbReference type="Proteomes" id="UP000053411">
    <property type="component" value="Unassembled WGS sequence"/>
</dbReference>
<dbReference type="OrthoDB" id="4136341at2759"/>
<name>A0A0D2HAZ9_9EURO</name>
<organism evidence="5 6">
    <name type="scientific">Fonsecaea multimorphosa CBS 102226</name>
    <dbReference type="NCBI Taxonomy" id="1442371"/>
    <lineage>
        <taxon>Eukaryota</taxon>
        <taxon>Fungi</taxon>
        <taxon>Dikarya</taxon>
        <taxon>Ascomycota</taxon>
        <taxon>Pezizomycotina</taxon>
        <taxon>Eurotiomycetes</taxon>
        <taxon>Chaetothyriomycetidae</taxon>
        <taxon>Chaetothyriales</taxon>
        <taxon>Herpotrichiellaceae</taxon>
        <taxon>Fonsecaea</taxon>
    </lineage>
</organism>
<accession>A0A0D2HAZ9</accession>
<evidence type="ECO:0000313" key="6">
    <source>
        <dbReference type="Proteomes" id="UP000053411"/>
    </source>
</evidence>
<dbReference type="GO" id="GO:0005634">
    <property type="term" value="C:nucleus"/>
    <property type="evidence" value="ECO:0007669"/>
    <property type="project" value="TreeGrafter"/>
</dbReference>
<dbReference type="EMBL" id="KN848070">
    <property type="protein sequence ID" value="KIX99075.1"/>
    <property type="molecule type" value="Genomic_DNA"/>
</dbReference>
<evidence type="ECO:0000256" key="2">
    <source>
        <dbReference type="ARBA" id="ARBA00023163"/>
    </source>
</evidence>
<feature type="compositionally biased region" description="Polar residues" evidence="4">
    <location>
        <begin position="225"/>
        <end position="240"/>
    </location>
</feature>
<keyword evidence="2" id="KW-0804">Transcription</keyword>
<evidence type="ECO:0000256" key="4">
    <source>
        <dbReference type="SAM" id="MobiDB-lite"/>
    </source>
</evidence>
<feature type="region of interest" description="Disordered" evidence="4">
    <location>
        <begin position="214"/>
        <end position="242"/>
    </location>
</feature>
<gene>
    <name evidence="5" type="ORF">Z520_05536</name>
</gene>